<keyword evidence="3" id="KW-1185">Reference proteome</keyword>
<keyword evidence="1" id="KW-0732">Signal</keyword>
<evidence type="ECO:0000313" key="3">
    <source>
        <dbReference type="Proteomes" id="UP000502041"/>
    </source>
</evidence>
<evidence type="ECO:0000313" key="2">
    <source>
        <dbReference type="EMBL" id="QJC56440.1"/>
    </source>
</evidence>
<dbReference type="RefSeq" id="WP_168922140.1">
    <property type="nucleotide sequence ID" value="NZ_CP051461.1"/>
</dbReference>
<name>A0A6H2H9D9_9BURK</name>
<sequence length="131" mass="13861">MTKISLLAVISVFNWIQLPAHAVTTGPSSSQASSPSALAVIKIERGGTINSIDLKKKLILVDGVSWSLADASVKGIASASNGLKTSQFESTLGLSDLKPGMPIRFVTVKKNTSNQDQILEIIVTVSQVMRP</sequence>
<feature type="chain" id="PRO_5026273891" evidence="1">
    <location>
        <begin position="23"/>
        <end position="131"/>
    </location>
</feature>
<evidence type="ECO:0000256" key="1">
    <source>
        <dbReference type="SAM" id="SignalP"/>
    </source>
</evidence>
<feature type="signal peptide" evidence="1">
    <location>
        <begin position="1"/>
        <end position="22"/>
    </location>
</feature>
<accession>A0A6H2H9D9</accession>
<proteinExistence type="predicted"/>
<protein>
    <submittedName>
        <fullName evidence="2">Uncharacterized protein</fullName>
    </submittedName>
</protein>
<reference evidence="2 3" key="1">
    <citation type="submission" date="2020-04" db="EMBL/GenBank/DDBJ databases">
        <title>Complete genome of a Psychrophilic, Marine, Gas Vacuolate Bacterium Polaromonas vacuolata KCTC 22033T.</title>
        <authorList>
            <person name="Hwang K."/>
            <person name="Kim K.M."/>
        </authorList>
    </citation>
    <scope>NUCLEOTIDE SEQUENCE [LARGE SCALE GENOMIC DNA]</scope>
    <source>
        <strain evidence="2 3">KCTC 22033</strain>
    </source>
</reference>
<dbReference type="EMBL" id="CP051461">
    <property type="protein sequence ID" value="QJC56440.1"/>
    <property type="molecule type" value="Genomic_DNA"/>
</dbReference>
<dbReference type="Proteomes" id="UP000502041">
    <property type="component" value="Chromosome"/>
</dbReference>
<dbReference type="AlphaFoldDB" id="A0A6H2H9D9"/>
<gene>
    <name evidence="2" type="ORF">HC248_01746</name>
</gene>
<dbReference type="KEGG" id="pvac:HC248_01746"/>
<organism evidence="2 3">
    <name type="scientific">Polaromonas vacuolata</name>
    <dbReference type="NCBI Taxonomy" id="37448"/>
    <lineage>
        <taxon>Bacteria</taxon>
        <taxon>Pseudomonadati</taxon>
        <taxon>Pseudomonadota</taxon>
        <taxon>Betaproteobacteria</taxon>
        <taxon>Burkholderiales</taxon>
        <taxon>Comamonadaceae</taxon>
        <taxon>Polaromonas</taxon>
    </lineage>
</organism>